<feature type="transmembrane region" description="Helical" evidence="1">
    <location>
        <begin position="188"/>
        <end position="204"/>
    </location>
</feature>
<organism evidence="2">
    <name type="scientific">Oenoccocus phage fOgPSU1</name>
    <dbReference type="NCBI Taxonomy" id="264986"/>
    <lineage>
        <taxon>Viruses</taxon>
        <taxon>Duplodnaviria</taxon>
        <taxon>Heunggongvirae</taxon>
        <taxon>Uroviricota</taxon>
        <taxon>Caudoviricetes</taxon>
    </lineage>
</organism>
<name>Q6EVM4_9CAUD</name>
<sequence>MLIEKQLNQDLENRENEFITKSFSIIAIVISISAMLQGLGIIGDNILNGVQALIVLIIYLRISSFKKFNILYLTAIFFSFVIALINLAPYMFSASMMLMIMAILDQNYDIDYRRILLVYVKSCAIVFSVIVIAYYAFNFNNHDVTMWRIDKIIYRKSIGFDQPNVAMMEFLGITFGIFGLITDKKRKLSLILLAIITGIIYTQTVSRTSTILIILSIFLLFILGKKADNFMPKFLSKIVSLTPIFLMGISLYILLHPYSDTLNTILSGRLALYQEYYQTYGVHLLGTDNLENAMFDSGYLQSLLSKGILFASQLMLILTWMGWRLKSMSWKSAILLLAYFSLGFTETALQHFELFFPIVIILGNDIGKYKNEKNLF</sequence>
<feature type="transmembrane region" description="Helical" evidence="1">
    <location>
        <begin position="335"/>
        <end position="362"/>
    </location>
</feature>
<feature type="transmembrane region" description="Helical" evidence="1">
    <location>
        <begin position="210"/>
        <end position="227"/>
    </location>
</feature>
<protein>
    <submittedName>
        <fullName evidence="2">Uncharacterized protein</fullName>
    </submittedName>
</protein>
<keyword evidence="1" id="KW-1133">Transmembrane helix</keyword>
<feature type="transmembrane region" description="Helical" evidence="1">
    <location>
        <begin position="18"/>
        <end position="39"/>
    </location>
</feature>
<evidence type="ECO:0000256" key="1">
    <source>
        <dbReference type="SAM" id="Phobius"/>
    </source>
</evidence>
<proteinExistence type="predicted"/>
<feature type="transmembrane region" description="Helical" evidence="1">
    <location>
        <begin position="71"/>
        <end position="104"/>
    </location>
</feature>
<feature type="transmembrane region" description="Helical" evidence="1">
    <location>
        <begin position="116"/>
        <end position="137"/>
    </location>
</feature>
<keyword evidence="1" id="KW-0472">Membrane</keyword>
<dbReference type="EMBL" id="AJ629109">
    <property type="protein sequence ID" value="CAF32667.1"/>
    <property type="molecule type" value="Genomic_DNA"/>
</dbReference>
<accession>Q6EVM4</accession>
<keyword evidence="1" id="KW-0812">Transmembrane</keyword>
<evidence type="ECO:0000313" key="2">
    <source>
        <dbReference type="EMBL" id="CAF32667.1"/>
    </source>
</evidence>
<feature type="transmembrane region" description="Helical" evidence="1">
    <location>
        <begin position="164"/>
        <end position="181"/>
    </location>
</feature>
<feature type="transmembrane region" description="Helical" evidence="1">
    <location>
        <begin position="234"/>
        <end position="255"/>
    </location>
</feature>
<reference evidence="2" key="1">
    <citation type="journal article" date="2004" name="Virology">
        <title>Diversity in the lysis-integration region of oenophage genomes and evidence for multiple tRNA loci, as targets for prophage integration in Oenococcus oeni.</title>
        <authorList>
            <person name="Sao-Jose C."/>
            <person name="Santos S."/>
            <person name="Nascimento J."/>
            <person name="Brito-Madurro A.G."/>
            <person name="Parreira R."/>
            <person name="Santos M.A."/>
        </authorList>
    </citation>
    <scope>NUCLEOTIDE SEQUENCE</scope>
</reference>
<feature type="transmembrane region" description="Helical" evidence="1">
    <location>
        <begin position="303"/>
        <end position="323"/>
    </location>
</feature>